<evidence type="ECO:0000313" key="2">
    <source>
        <dbReference type="EMBL" id="KAH7135776.1"/>
    </source>
</evidence>
<feature type="compositionally biased region" description="Polar residues" evidence="1">
    <location>
        <begin position="180"/>
        <end position="190"/>
    </location>
</feature>
<organism evidence="2 3">
    <name type="scientific">Dendryphion nanum</name>
    <dbReference type="NCBI Taxonomy" id="256645"/>
    <lineage>
        <taxon>Eukaryota</taxon>
        <taxon>Fungi</taxon>
        <taxon>Dikarya</taxon>
        <taxon>Ascomycota</taxon>
        <taxon>Pezizomycotina</taxon>
        <taxon>Dothideomycetes</taxon>
        <taxon>Pleosporomycetidae</taxon>
        <taxon>Pleosporales</taxon>
        <taxon>Torulaceae</taxon>
        <taxon>Dendryphion</taxon>
    </lineage>
</organism>
<evidence type="ECO:0000256" key="1">
    <source>
        <dbReference type="SAM" id="MobiDB-lite"/>
    </source>
</evidence>
<dbReference type="Proteomes" id="UP000700596">
    <property type="component" value="Unassembled WGS sequence"/>
</dbReference>
<dbReference type="EMBL" id="JAGMWT010000002">
    <property type="protein sequence ID" value="KAH7135776.1"/>
    <property type="molecule type" value="Genomic_DNA"/>
</dbReference>
<accession>A0A9P9EFS4</accession>
<protein>
    <submittedName>
        <fullName evidence="2">Uncharacterized protein</fullName>
    </submittedName>
</protein>
<reference evidence="2" key="1">
    <citation type="journal article" date="2021" name="Nat. Commun.">
        <title>Genetic determinants of endophytism in the Arabidopsis root mycobiome.</title>
        <authorList>
            <person name="Mesny F."/>
            <person name="Miyauchi S."/>
            <person name="Thiergart T."/>
            <person name="Pickel B."/>
            <person name="Atanasova L."/>
            <person name="Karlsson M."/>
            <person name="Huettel B."/>
            <person name="Barry K.W."/>
            <person name="Haridas S."/>
            <person name="Chen C."/>
            <person name="Bauer D."/>
            <person name="Andreopoulos W."/>
            <person name="Pangilinan J."/>
            <person name="LaButti K."/>
            <person name="Riley R."/>
            <person name="Lipzen A."/>
            <person name="Clum A."/>
            <person name="Drula E."/>
            <person name="Henrissat B."/>
            <person name="Kohler A."/>
            <person name="Grigoriev I.V."/>
            <person name="Martin F.M."/>
            <person name="Hacquard S."/>
        </authorList>
    </citation>
    <scope>NUCLEOTIDE SEQUENCE</scope>
    <source>
        <strain evidence="2">MPI-CAGE-CH-0243</strain>
    </source>
</reference>
<keyword evidence="3" id="KW-1185">Reference proteome</keyword>
<dbReference type="OrthoDB" id="3786150at2759"/>
<comment type="caution">
    <text evidence="2">The sequence shown here is derived from an EMBL/GenBank/DDBJ whole genome shotgun (WGS) entry which is preliminary data.</text>
</comment>
<gene>
    <name evidence="2" type="ORF">B0J11DRAFT_576341</name>
</gene>
<proteinExistence type="predicted"/>
<feature type="region of interest" description="Disordered" evidence="1">
    <location>
        <begin position="171"/>
        <end position="190"/>
    </location>
</feature>
<name>A0A9P9EFS4_9PLEO</name>
<dbReference type="AlphaFoldDB" id="A0A9P9EFS4"/>
<sequence>MTTNKILILKYDQYQQKEQSKLQAANKNTVRPQLGYPLIPYSIKLLSRSLYRLQIMPGPRHPTQGNPKDWHNAQVLHSLEVRRREAIRRITEDKPWTELERTHLAQLKIHDFNVATASAFHKEYEMYTLESICAEYLEHKPLFDAGKCRHLFNENAPGYWKGSPKCRHVVVESSHEEPENTSSSDVQELTSPQPFSTCAVAEFNKSNITDTTKAEIELAKLNKALFILAGANDASTDSHDRGKLPEHIELAKTLFALPELDEFPSTRK</sequence>
<evidence type="ECO:0000313" key="3">
    <source>
        <dbReference type="Proteomes" id="UP000700596"/>
    </source>
</evidence>